<dbReference type="RefSeq" id="WP_045668875.1">
    <property type="nucleotide sequence ID" value="NZ_CP011058.1"/>
</dbReference>
<dbReference type="HOGENOM" id="CLU_037628_6_1_9"/>
<organism evidence="5 6">
    <name type="scientific">Paenibacillus beijingensis</name>
    <dbReference type="NCBI Taxonomy" id="1126833"/>
    <lineage>
        <taxon>Bacteria</taxon>
        <taxon>Bacillati</taxon>
        <taxon>Bacillota</taxon>
        <taxon>Bacilli</taxon>
        <taxon>Bacillales</taxon>
        <taxon>Paenibacillaceae</taxon>
        <taxon>Paenibacillus</taxon>
    </lineage>
</organism>
<evidence type="ECO:0000256" key="3">
    <source>
        <dbReference type="ARBA" id="ARBA00023163"/>
    </source>
</evidence>
<dbReference type="PROSITE" id="PS00356">
    <property type="entry name" value="HTH_LACI_1"/>
    <property type="match status" value="1"/>
</dbReference>
<accession>A0A0D5NE49</accession>
<evidence type="ECO:0000313" key="6">
    <source>
        <dbReference type="Proteomes" id="UP000032633"/>
    </source>
</evidence>
<keyword evidence="6" id="KW-1185">Reference proteome</keyword>
<dbReference type="PROSITE" id="PS50932">
    <property type="entry name" value="HTH_LACI_2"/>
    <property type="match status" value="1"/>
</dbReference>
<protein>
    <submittedName>
        <fullName evidence="5">LacI family transcriptional regulator</fullName>
    </submittedName>
</protein>
<dbReference type="InterPro" id="IPR010982">
    <property type="entry name" value="Lambda_DNA-bd_dom_sf"/>
</dbReference>
<proteinExistence type="predicted"/>
<dbReference type="PATRIC" id="fig|1126833.4.peg.193"/>
<dbReference type="Gene3D" id="3.40.50.2300">
    <property type="match status" value="2"/>
</dbReference>
<dbReference type="Pfam" id="PF00532">
    <property type="entry name" value="Peripla_BP_1"/>
    <property type="match status" value="1"/>
</dbReference>
<reference evidence="5 6" key="1">
    <citation type="journal article" date="2015" name="J. Biotechnol.">
        <title>Complete genome sequence of Paenibacillus beijingensis 7188(T) (=DSM 24997(T)), a novel rhizobacterium from jujube garden soil.</title>
        <authorList>
            <person name="Kwak Y."/>
            <person name="Shin J.H."/>
        </authorList>
    </citation>
    <scope>NUCLEOTIDE SEQUENCE [LARGE SCALE GENOMIC DNA]</scope>
    <source>
        <strain evidence="5 6">DSM 24997</strain>
    </source>
</reference>
<dbReference type="CDD" id="cd19975">
    <property type="entry name" value="PBP1_CcpA-like"/>
    <property type="match status" value="1"/>
</dbReference>
<dbReference type="GO" id="GO:0000976">
    <property type="term" value="F:transcription cis-regulatory region binding"/>
    <property type="evidence" value="ECO:0007669"/>
    <property type="project" value="TreeGrafter"/>
</dbReference>
<dbReference type="PANTHER" id="PTHR30146">
    <property type="entry name" value="LACI-RELATED TRANSCRIPTIONAL REPRESSOR"/>
    <property type="match status" value="1"/>
</dbReference>
<gene>
    <name evidence="5" type="ORF">VN24_00855</name>
</gene>
<dbReference type="Pfam" id="PF00356">
    <property type="entry name" value="LacI"/>
    <property type="match status" value="1"/>
</dbReference>
<dbReference type="InterPro" id="IPR000843">
    <property type="entry name" value="HTH_LacI"/>
</dbReference>
<dbReference type="SUPFAM" id="SSF47413">
    <property type="entry name" value="lambda repressor-like DNA-binding domains"/>
    <property type="match status" value="1"/>
</dbReference>
<evidence type="ECO:0000313" key="5">
    <source>
        <dbReference type="EMBL" id="AJY73440.1"/>
    </source>
</evidence>
<keyword evidence="3" id="KW-0804">Transcription</keyword>
<dbReference type="KEGG" id="pbj:VN24_00855"/>
<dbReference type="STRING" id="1126833.VN24_00855"/>
<dbReference type="OrthoDB" id="9784962at2"/>
<evidence type="ECO:0000256" key="1">
    <source>
        <dbReference type="ARBA" id="ARBA00023015"/>
    </source>
</evidence>
<dbReference type="SUPFAM" id="SSF53822">
    <property type="entry name" value="Periplasmic binding protein-like I"/>
    <property type="match status" value="1"/>
</dbReference>
<dbReference type="EMBL" id="CP011058">
    <property type="protein sequence ID" value="AJY73440.1"/>
    <property type="molecule type" value="Genomic_DNA"/>
</dbReference>
<sequence length="334" mass="37107">MNPTIRDVAKRANVSVATVSRILNNLTGYSDKTKQKVLQTIEEMGYQPNAIARSLNNKRTQTIGVLFPLVSSEFSSEILYGIENYAHDNNYSVLVCNTEIDGTRTLKYLQLLREKQIDGVIFASETLKDEYYSALQSAQIPVVLVASQSERPDVPYVKVDDKQAAYDATRYLIERGHRDIAMISGTKGDPIAGTTRFEGYLLALHDHGIEYDDELVRYGDFLYESGCEAMKSLLQIKRPLTAVFAASDEMAIGAITEASRHGMRVPDDISIIGYDNLRLSSMLIPALTTVHQPLNEMGRIAAEKLITMVETGEAVPSSIVPHAIMERQTVKNVI</sequence>
<keyword evidence="1" id="KW-0805">Transcription regulation</keyword>
<dbReference type="Gene3D" id="1.10.260.40">
    <property type="entry name" value="lambda repressor-like DNA-binding domains"/>
    <property type="match status" value="1"/>
</dbReference>
<dbReference type="InterPro" id="IPR001761">
    <property type="entry name" value="Peripla_BP/Lac1_sug-bd_dom"/>
</dbReference>
<keyword evidence="2" id="KW-0238">DNA-binding</keyword>
<dbReference type="Proteomes" id="UP000032633">
    <property type="component" value="Chromosome"/>
</dbReference>
<reference evidence="6" key="2">
    <citation type="submission" date="2015-03" db="EMBL/GenBank/DDBJ databases">
        <title>Genome sequence of Paenibacillus beijingensis strain DSM 24997T.</title>
        <authorList>
            <person name="Kwak Y."/>
            <person name="Shin J.-H."/>
        </authorList>
    </citation>
    <scope>NUCLEOTIDE SEQUENCE [LARGE SCALE GENOMIC DNA]</scope>
    <source>
        <strain evidence="6">DSM 24997</strain>
    </source>
</reference>
<dbReference type="PANTHER" id="PTHR30146:SF109">
    <property type="entry name" value="HTH-TYPE TRANSCRIPTIONAL REGULATOR GALS"/>
    <property type="match status" value="1"/>
</dbReference>
<evidence type="ECO:0000256" key="2">
    <source>
        <dbReference type="ARBA" id="ARBA00023125"/>
    </source>
</evidence>
<dbReference type="InterPro" id="IPR028082">
    <property type="entry name" value="Peripla_BP_I"/>
</dbReference>
<dbReference type="AlphaFoldDB" id="A0A0D5NE49"/>
<dbReference type="CDD" id="cd01392">
    <property type="entry name" value="HTH_LacI"/>
    <property type="match status" value="1"/>
</dbReference>
<dbReference type="GO" id="GO:0003700">
    <property type="term" value="F:DNA-binding transcription factor activity"/>
    <property type="evidence" value="ECO:0007669"/>
    <property type="project" value="TreeGrafter"/>
</dbReference>
<dbReference type="PRINTS" id="PR00036">
    <property type="entry name" value="HTHLACI"/>
</dbReference>
<dbReference type="SMART" id="SM00354">
    <property type="entry name" value="HTH_LACI"/>
    <property type="match status" value="1"/>
</dbReference>
<evidence type="ECO:0000259" key="4">
    <source>
        <dbReference type="PROSITE" id="PS50932"/>
    </source>
</evidence>
<feature type="domain" description="HTH lacI-type" evidence="4">
    <location>
        <begin position="3"/>
        <end position="57"/>
    </location>
</feature>
<name>A0A0D5NE49_9BACL</name>